<dbReference type="InterPro" id="IPR025558">
    <property type="entry name" value="DUF4283"/>
</dbReference>
<organism evidence="2 3">
    <name type="scientific">Capsicum baccatum</name>
    <name type="common">Peruvian pepper</name>
    <dbReference type="NCBI Taxonomy" id="33114"/>
    <lineage>
        <taxon>Eukaryota</taxon>
        <taxon>Viridiplantae</taxon>
        <taxon>Streptophyta</taxon>
        <taxon>Embryophyta</taxon>
        <taxon>Tracheophyta</taxon>
        <taxon>Spermatophyta</taxon>
        <taxon>Magnoliopsida</taxon>
        <taxon>eudicotyledons</taxon>
        <taxon>Gunneridae</taxon>
        <taxon>Pentapetalae</taxon>
        <taxon>asterids</taxon>
        <taxon>lamiids</taxon>
        <taxon>Solanales</taxon>
        <taxon>Solanaceae</taxon>
        <taxon>Solanoideae</taxon>
        <taxon>Capsiceae</taxon>
        <taxon>Capsicum</taxon>
    </lineage>
</organism>
<accession>A0A2G2WBX9</accession>
<keyword evidence="3" id="KW-1185">Reference proteome</keyword>
<evidence type="ECO:0000313" key="2">
    <source>
        <dbReference type="EMBL" id="PHT42738.1"/>
    </source>
</evidence>
<dbReference type="Pfam" id="PF14111">
    <property type="entry name" value="DUF4283"/>
    <property type="match status" value="1"/>
</dbReference>
<reference evidence="3" key="2">
    <citation type="journal article" date="2017" name="J. Anim. Genet.">
        <title>Multiple reference genome sequences of hot pepper reveal the massive evolution of plant disease resistance genes by retroduplication.</title>
        <authorList>
            <person name="Kim S."/>
            <person name="Park J."/>
            <person name="Yeom S.-I."/>
            <person name="Kim Y.-M."/>
            <person name="Seo E."/>
            <person name="Kim K.-T."/>
            <person name="Kim M.-S."/>
            <person name="Lee J.M."/>
            <person name="Cheong K."/>
            <person name="Shin H.-S."/>
            <person name="Kim S.-B."/>
            <person name="Han K."/>
            <person name="Lee J."/>
            <person name="Park M."/>
            <person name="Lee H.-A."/>
            <person name="Lee H.-Y."/>
            <person name="Lee Y."/>
            <person name="Oh S."/>
            <person name="Lee J.H."/>
            <person name="Choi E."/>
            <person name="Choi E."/>
            <person name="Lee S.E."/>
            <person name="Jeon J."/>
            <person name="Kim H."/>
            <person name="Choi G."/>
            <person name="Song H."/>
            <person name="Lee J."/>
            <person name="Lee S.-C."/>
            <person name="Kwon J.-K."/>
            <person name="Lee H.-Y."/>
            <person name="Koo N."/>
            <person name="Hong Y."/>
            <person name="Kim R.W."/>
            <person name="Kang W.-H."/>
            <person name="Huh J.H."/>
            <person name="Kang B.-C."/>
            <person name="Yang T.-J."/>
            <person name="Lee Y.-H."/>
            <person name="Bennetzen J.L."/>
            <person name="Choi D."/>
        </authorList>
    </citation>
    <scope>NUCLEOTIDE SEQUENCE [LARGE SCALE GENOMIC DNA]</scope>
    <source>
        <strain evidence="3">cv. PBC81</strain>
    </source>
</reference>
<comment type="caution">
    <text evidence="2">The sequence shown here is derived from an EMBL/GenBank/DDBJ whole genome shotgun (WGS) entry which is preliminary data.</text>
</comment>
<evidence type="ECO:0000313" key="3">
    <source>
        <dbReference type="Proteomes" id="UP000224567"/>
    </source>
</evidence>
<protein>
    <recommendedName>
        <fullName evidence="1">DUF4283 domain-containing protein</fullName>
    </recommendedName>
</protein>
<sequence>MKTTEELQFTFIGKFLYGLPELDDLRIQIPKQLNAKGDYTIGFLRNHHILMRFEPMENFVNVMAKSMYYIIAKDGYPYQMRSLIYDAKFKIDKSNISIDKLSSEVVKKDITLLNSGDNSQSGATDKHLENPTRSRMLLIIRSKPQY</sequence>
<dbReference type="STRING" id="33114.A0A2G2WBX9"/>
<reference evidence="2 3" key="1">
    <citation type="journal article" date="2017" name="Genome Biol.">
        <title>New reference genome sequences of hot pepper reveal the massive evolution of plant disease-resistance genes by retroduplication.</title>
        <authorList>
            <person name="Kim S."/>
            <person name="Park J."/>
            <person name="Yeom S.I."/>
            <person name="Kim Y.M."/>
            <person name="Seo E."/>
            <person name="Kim K.T."/>
            <person name="Kim M.S."/>
            <person name="Lee J.M."/>
            <person name="Cheong K."/>
            <person name="Shin H.S."/>
            <person name="Kim S.B."/>
            <person name="Han K."/>
            <person name="Lee J."/>
            <person name="Park M."/>
            <person name="Lee H.A."/>
            <person name="Lee H.Y."/>
            <person name="Lee Y."/>
            <person name="Oh S."/>
            <person name="Lee J.H."/>
            <person name="Choi E."/>
            <person name="Choi E."/>
            <person name="Lee S.E."/>
            <person name="Jeon J."/>
            <person name="Kim H."/>
            <person name="Choi G."/>
            <person name="Song H."/>
            <person name="Lee J."/>
            <person name="Lee S.C."/>
            <person name="Kwon J.K."/>
            <person name="Lee H.Y."/>
            <person name="Koo N."/>
            <person name="Hong Y."/>
            <person name="Kim R.W."/>
            <person name="Kang W.H."/>
            <person name="Huh J.H."/>
            <person name="Kang B.C."/>
            <person name="Yang T.J."/>
            <person name="Lee Y.H."/>
            <person name="Bennetzen J.L."/>
            <person name="Choi D."/>
        </authorList>
    </citation>
    <scope>NUCLEOTIDE SEQUENCE [LARGE SCALE GENOMIC DNA]</scope>
    <source>
        <strain evidence="3">cv. PBC81</strain>
    </source>
</reference>
<dbReference type="AlphaFoldDB" id="A0A2G2WBX9"/>
<gene>
    <name evidence="2" type="ORF">CQW23_16763</name>
</gene>
<evidence type="ECO:0000259" key="1">
    <source>
        <dbReference type="Pfam" id="PF14111"/>
    </source>
</evidence>
<dbReference type="Proteomes" id="UP000224567">
    <property type="component" value="Unassembled WGS sequence"/>
</dbReference>
<dbReference type="OrthoDB" id="851886at2759"/>
<name>A0A2G2WBX9_CAPBA</name>
<proteinExistence type="predicted"/>
<dbReference type="EMBL" id="MLFT02000007">
    <property type="protein sequence ID" value="PHT42738.1"/>
    <property type="molecule type" value="Genomic_DNA"/>
</dbReference>
<feature type="domain" description="DUF4283" evidence="1">
    <location>
        <begin position="4"/>
        <end position="91"/>
    </location>
</feature>